<dbReference type="AlphaFoldDB" id="Q6AVH3"/>
<reference evidence="3" key="1">
    <citation type="journal article" date="2005" name="Nature">
        <title>The map-based sequence of the rice genome.</title>
        <authorList>
            <consortium name="International rice genome sequencing project (IRGSP)"/>
            <person name="Matsumoto T."/>
            <person name="Wu J."/>
            <person name="Kanamori H."/>
            <person name="Katayose Y."/>
            <person name="Fujisawa M."/>
            <person name="Namiki N."/>
            <person name="Mizuno H."/>
            <person name="Yamamoto K."/>
            <person name="Antonio B.A."/>
            <person name="Baba T."/>
            <person name="Sakata K."/>
            <person name="Nagamura Y."/>
            <person name="Aoki H."/>
            <person name="Arikawa K."/>
            <person name="Arita K."/>
            <person name="Bito T."/>
            <person name="Chiden Y."/>
            <person name="Fujitsuka N."/>
            <person name="Fukunaka R."/>
            <person name="Hamada M."/>
            <person name="Harada C."/>
            <person name="Hayashi A."/>
            <person name="Hijishita S."/>
            <person name="Honda M."/>
            <person name="Hosokawa S."/>
            <person name="Ichikawa Y."/>
            <person name="Idonuma A."/>
            <person name="Iijima M."/>
            <person name="Ikeda M."/>
            <person name="Ikeno M."/>
            <person name="Ito K."/>
            <person name="Ito S."/>
            <person name="Ito T."/>
            <person name="Ito Y."/>
            <person name="Ito Y."/>
            <person name="Iwabuchi A."/>
            <person name="Kamiya K."/>
            <person name="Karasawa W."/>
            <person name="Kurita K."/>
            <person name="Katagiri S."/>
            <person name="Kikuta A."/>
            <person name="Kobayashi H."/>
            <person name="Kobayashi N."/>
            <person name="Machita K."/>
            <person name="Maehara T."/>
            <person name="Masukawa M."/>
            <person name="Mizubayashi T."/>
            <person name="Mukai Y."/>
            <person name="Nagasaki H."/>
            <person name="Nagata Y."/>
            <person name="Naito S."/>
            <person name="Nakashima M."/>
            <person name="Nakama Y."/>
            <person name="Nakamichi Y."/>
            <person name="Nakamura M."/>
            <person name="Meguro A."/>
            <person name="Negishi M."/>
            <person name="Ohta I."/>
            <person name="Ohta T."/>
            <person name="Okamoto M."/>
            <person name="Ono N."/>
            <person name="Saji S."/>
            <person name="Sakaguchi M."/>
            <person name="Sakai K."/>
            <person name="Shibata M."/>
            <person name="Shimokawa T."/>
            <person name="Song J."/>
            <person name="Takazaki Y."/>
            <person name="Terasawa K."/>
            <person name="Tsugane M."/>
            <person name="Tsuji K."/>
            <person name="Ueda S."/>
            <person name="Waki K."/>
            <person name="Yamagata H."/>
            <person name="Yamamoto M."/>
            <person name="Yamamoto S."/>
            <person name="Yamane H."/>
            <person name="Yoshiki S."/>
            <person name="Yoshihara R."/>
            <person name="Yukawa K."/>
            <person name="Zhong H."/>
            <person name="Yano M."/>
            <person name="Yuan Q."/>
            <person name="Ouyang S."/>
            <person name="Liu J."/>
            <person name="Jones K.M."/>
            <person name="Gansberger K."/>
            <person name="Moffat K."/>
            <person name="Hill J."/>
            <person name="Bera J."/>
            <person name="Fadrosh D."/>
            <person name="Jin S."/>
            <person name="Johri S."/>
            <person name="Kim M."/>
            <person name="Overton L."/>
            <person name="Reardon M."/>
            <person name="Tsitrin T."/>
            <person name="Vuong H."/>
            <person name="Weaver B."/>
            <person name="Ciecko A."/>
            <person name="Tallon L."/>
            <person name="Jackson J."/>
            <person name="Pai G."/>
            <person name="Aken S.V."/>
            <person name="Utterback T."/>
            <person name="Reidmuller S."/>
            <person name="Feldblyum T."/>
            <person name="Hsiao J."/>
            <person name="Zismann V."/>
            <person name="Iobst S."/>
            <person name="de Vazeille A.R."/>
            <person name="Buell C.R."/>
            <person name="Ying K."/>
            <person name="Li Y."/>
            <person name="Lu T."/>
            <person name="Huang Y."/>
            <person name="Zhao Q."/>
            <person name="Feng Q."/>
            <person name="Zhang L."/>
            <person name="Zhu J."/>
            <person name="Weng Q."/>
            <person name="Mu J."/>
            <person name="Lu Y."/>
            <person name="Fan D."/>
            <person name="Liu Y."/>
            <person name="Guan J."/>
            <person name="Zhang Y."/>
            <person name="Yu S."/>
            <person name="Liu X."/>
            <person name="Zhang Y."/>
            <person name="Hong G."/>
            <person name="Han B."/>
            <person name="Choisne N."/>
            <person name="Demange N."/>
            <person name="Orjeda G."/>
            <person name="Samain S."/>
            <person name="Cattolico L."/>
            <person name="Pelletier E."/>
            <person name="Couloux A."/>
            <person name="Segurens B."/>
            <person name="Wincker P."/>
            <person name="D'Hont A."/>
            <person name="Scarpelli C."/>
            <person name="Weissenbach J."/>
            <person name="Salanoubat M."/>
            <person name="Quetier F."/>
            <person name="Yu Y."/>
            <person name="Kim H.R."/>
            <person name="Rambo T."/>
            <person name="Currie J."/>
            <person name="Collura K."/>
            <person name="Luo M."/>
            <person name="Yang T."/>
            <person name="Ammiraju J.S.S."/>
            <person name="Engler F."/>
            <person name="Soderlund C."/>
            <person name="Wing R.A."/>
            <person name="Palmer L.E."/>
            <person name="de la Bastide M."/>
            <person name="Spiegel L."/>
            <person name="Nascimento L."/>
            <person name="Zutavern T."/>
            <person name="O'Shaughnessy A."/>
            <person name="Dike S."/>
            <person name="Dedhia N."/>
            <person name="Preston R."/>
            <person name="Balija V."/>
            <person name="McCombie W.R."/>
            <person name="Chow T."/>
            <person name="Chen H."/>
            <person name="Chung M."/>
            <person name="Chen C."/>
            <person name="Shaw J."/>
            <person name="Wu H."/>
            <person name="Hsiao K."/>
            <person name="Chao Y."/>
            <person name="Chu M."/>
            <person name="Cheng C."/>
            <person name="Hour A."/>
            <person name="Lee P."/>
            <person name="Lin S."/>
            <person name="Lin Y."/>
            <person name="Liou J."/>
            <person name="Liu S."/>
            <person name="Hsing Y."/>
            <person name="Raghuvanshi S."/>
            <person name="Mohanty A."/>
            <person name="Bharti A.K."/>
            <person name="Gaur A."/>
            <person name="Gupta V."/>
            <person name="Kumar D."/>
            <person name="Ravi V."/>
            <person name="Vij S."/>
            <person name="Kapur A."/>
            <person name="Khurana P."/>
            <person name="Khurana P."/>
            <person name="Khurana J.P."/>
            <person name="Tyagi A.K."/>
            <person name="Gaikwad K."/>
            <person name="Singh A."/>
            <person name="Dalal V."/>
            <person name="Srivastava S."/>
            <person name="Dixit A."/>
            <person name="Pal A.K."/>
            <person name="Ghazi I.A."/>
            <person name="Yadav M."/>
            <person name="Pandit A."/>
            <person name="Bhargava A."/>
            <person name="Sureshbabu K."/>
            <person name="Batra K."/>
            <person name="Sharma T.R."/>
            <person name="Mohapatra T."/>
            <person name="Singh N.K."/>
            <person name="Messing J."/>
            <person name="Nelson A.B."/>
            <person name="Fuks G."/>
            <person name="Kavchok S."/>
            <person name="Keizer G."/>
            <person name="Linton E."/>
            <person name="Llaca V."/>
            <person name="Song R."/>
            <person name="Tanyolac B."/>
            <person name="Young S."/>
            <person name="Ho-Il K."/>
            <person name="Hahn J.H."/>
            <person name="Sangsakoo G."/>
            <person name="Vanavichit A."/>
            <person name="de Mattos Luiz.A.T."/>
            <person name="Zimmer P.D."/>
            <person name="Malone G."/>
            <person name="Dellagostin O."/>
            <person name="de Oliveira A.C."/>
            <person name="Bevan M."/>
            <person name="Bancroft I."/>
            <person name="Minx P."/>
            <person name="Cordum H."/>
            <person name="Wilson R."/>
            <person name="Cheng Z."/>
            <person name="Jin W."/>
            <person name="Jiang J."/>
            <person name="Leong S.A."/>
            <person name="Iwama H."/>
            <person name="Gojobori T."/>
            <person name="Itoh T."/>
            <person name="Niimura Y."/>
            <person name="Fujii Y."/>
            <person name="Habara T."/>
            <person name="Sakai H."/>
            <person name="Sato Y."/>
            <person name="Wilson G."/>
            <person name="Kumar K."/>
            <person name="McCouch S."/>
            <person name="Juretic N."/>
            <person name="Hoen D."/>
            <person name="Wright S."/>
            <person name="Bruskiewich R."/>
            <person name="Bureau T."/>
            <person name="Miyao A."/>
            <person name="Hirochika H."/>
            <person name="Nishikawa T."/>
            <person name="Kadowaki K."/>
            <person name="Sugiura M."/>
            <person name="Burr B."/>
            <person name="Sasaki T."/>
        </authorList>
    </citation>
    <scope>NUCLEOTIDE SEQUENCE [LARGE SCALE GENOMIC DNA]</scope>
    <source>
        <strain evidence="3">cv. Nipponbare</strain>
    </source>
</reference>
<proteinExistence type="predicted"/>
<evidence type="ECO:0000256" key="1">
    <source>
        <dbReference type="SAM" id="MobiDB-lite"/>
    </source>
</evidence>
<feature type="compositionally biased region" description="Low complexity" evidence="1">
    <location>
        <begin position="42"/>
        <end position="72"/>
    </location>
</feature>
<evidence type="ECO:0000313" key="2">
    <source>
        <dbReference type="EMBL" id="AAT77896.1"/>
    </source>
</evidence>
<protein>
    <submittedName>
        <fullName evidence="2">Uncharacterized protein</fullName>
    </submittedName>
</protein>
<feature type="compositionally biased region" description="Basic and acidic residues" evidence="1">
    <location>
        <begin position="78"/>
        <end position="95"/>
    </location>
</feature>
<name>Q6AVH3_ORYSJ</name>
<gene>
    <name evidence="2" type="primary">OSJNBa0079G12.11</name>
</gene>
<feature type="region of interest" description="Disordered" evidence="1">
    <location>
        <begin position="21"/>
        <end position="95"/>
    </location>
</feature>
<accession>Q6AVH3</accession>
<evidence type="ECO:0000313" key="3">
    <source>
        <dbReference type="Proteomes" id="UP000000763"/>
    </source>
</evidence>
<dbReference type="Proteomes" id="UP000000763">
    <property type="component" value="Chromosome 3"/>
</dbReference>
<dbReference type="EMBL" id="AC103550">
    <property type="protein sequence ID" value="AAT77896.1"/>
    <property type="molecule type" value="Genomic_DNA"/>
</dbReference>
<reference evidence="3" key="2">
    <citation type="journal article" date="2008" name="Nucleic Acids Res.">
        <title>The rice annotation project database (RAP-DB): 2008 update.</title>
        <authorList>
            <consortium name="The rice annotation project (RAP)"/>
        </authorList>
    </citation>
    <scope>GENOME REANNOTATION</scope>
    <source>
        <strain evidence="3">cv. Nipponbare</strain>
    </source>
</reference>
<sequence>MAANVSPLDELYCHLHSNLSRRLQTGAGHPPPDRHRPPPTQPAAASHSAPAAPNAAGRRLPPGAGRRPPAFAAHRRLPASEERGEEQRNVEKMRGEEEMEKIRCREKTERGGGGVEIEDFIAWEDEVRFYCGYLSDWYGGDELDLSTSTCGGCGCKRSSDFHACPINPPYMTVDRQRKHPAITVQ</sequence>
<organism evidence="2 3">
    <name type="scientific">Oryza sativa subsp. japonica</name>
    <name type="common">Rice</name>
    <dbReference type="NCBI Taxonomy" id="39947"/>
    <lineage>
        <taxon>Eukaryota</taxon>
        <taxon>Viridiplantae</taxon>
        <taxon>Streptophyta</taxon>
        <taxon>Embryophyta</taxon>
        <taxon>Tracheophyta</taxon>
        <taxon>Spermatophyta</taxon>
        <taxon>Magnoliopsida</taxon>
        <taxon>Liliopsida</taxon>
        <taxon>Poales</taxon>
        <taxon>Poaceae</taxon>
        <taxon>BOP clade</taxon>
        <taxon>Oryzoideae</taxon>
        <taxon>Oryzeae</taxon>
        <taxon>Oryzinae</taxon>
        <taxon>Oryza</taxon>
        <taxon>Oryza sativa</taxon>
    </lineage>
</organism>